<dbReference type="Proteomes" id="UP000282323">
    <property type="component" value="Unassembled WGS sequence"/>
</dbReference>
<dbReference type="OrthoDB" id="257177at2157"/>
<organism evidence="1 2">
    <name type="scientific">Natrarchaeobius chitinivorans</name>
    <dbReference type="NCBI Taxonomy" id="1679083"/>
    <lineage>
        <taxon>Archaea</taxon>
        <taxon>Methanobacteriati</taxon>
        <taxon>Methanobacteriota</taxon>
        <taxon>Stenosarchaea group</taxon>
        <taxon>Halobacteria</taxon>
        <taxon>Halobacteriales</taxon>
        <taxon>Natrialbaceae</taxon>
        <taxon>Natrarchaeobius</taxon>
    </lineage>
</organism>
<protein>
    <submittedName>
        <fullName evidence="1">Uncharacterized protein</fullName>
    </submittedName>
</protein>
<evidence type="ECO:0000313" key="2">
    <source>
        <dbReference type="Proteomes" id="UP000282323"/>
    </source>
</evidence>
<gene>
    <name evidence="1" type="ORF">EA473_08995</name>
</gene>
<evidence type="ECO:0000313" key="1">
    <source>
        <dbReference type="EMBL" id="RQG95081.1"/>
    </source>
</evidence>
<name>A0A3N6MHJ2_NATCH</name>
<reference evidence="1 2" key="1">
    <citation type="submission" date="2018-10" db="EMBL/GenBank/DDBJ databases">
        <title>Natrarchaeobius chitinivorans gen. nov., sp. nov., and Natrarchaeobius haloalkaliphilus sp. nov., alkaliphilic, chitin-utilizing haloarchaea from hypersaline alkaline lakes.</title>
        <authorList>
            <person name="Sorokin D.Y."/>
            <person name="Elcheninov A.G."/>
            <person name="Kostrikina N.A."/>
            <person name="Bale N.J."/>
            <person name="Sinninghe Damste J.S."/>
            <person name="Khijniak T.V."/>
            <person name="Kublanov I.V."/>
            <person name="Toshchakov S.V."/>
        </authorList>
    </citation>
    <scope>NUCLEOTIDE SEQUENCE [LARGE SCALE GENOMIC DNA]</scope>
    <source>
        <strain evidence="1 2">AArcht4T</strain>
    </source>
</reference>
<dbReference type="EMBL" id="REGA01000006">
    <property type="protein sequence ID" value="RQG95081.1"/>
    <property type="molecule type" value="Genomic_DNA"/>
</dbReference>
<dbReference type="RefSeq" id="WP_124195296.1">
    <property type="nucleotide sequence ID" value="NZ_REGA01000006.1"/>
</dbReference>
<dbReference type="AlphaFoldDB" id="A0A3N6MHJ2"/>
<sequence>MPGGESDRTIAECLDCGNVYAVKEWPDGTIQPIGMRNGCQCGAAELQVIQKTNITNLRED</sequence>
<keyword evidence="2" id="KW-1185">Reference proteome</keyword>
<comment type="caution">
    <text evidence="1">The sequence shown here is derived from an EMBL/GenBank/DDBJ whole genome shotgun (WGS) entry which is preliminary data.</text>
</comment>
<proteinExistence type="predicted"/>
<accession>A0A3N6MHJ2</accession>